<dbReference type="AlphaFoldDB" id="A0A7H0GWB9"/>
<evidence type="ECO:0000256" key="1">
    <source>
        <dbReference type="SAM" id="SignalP"/>
    </source>
</evidence>
<dbReference type="PROSITE" id="PS51257">
    <property type="entry name" value="PROKAR_LIPOPROTEIN"/>
    <property type="match status" value="1"/>
</dbReference>
<gene>
    <name evidence="2" type="ORF">H9L05_02120</name>
</gene>
<dbReference type="EMBL" id="CP060784">
    <property type="protein sequence ID" value="QNP52585.1"/>
    <property type="molecule type" value="Genomic_DNA"/>
</dbReference>
<keyword evidence="1" id="KW-0732">Signal</keyword>
<organism evidence="2 3">
    <name type="scientific">Hymenobacter qilianensis</name>
    <dbReference type="NCBI Taxonomy" id="1385715"/>
    <lineage>
        <taxon>Bacteria</taxon>
        <taxon>Pseudomonadati</taxon>
        <taxon>Bacteroidota</taxon>
        <taxon>Cytophagia</taxon>
        <taxon>Cytophagales</taxon>
        <taxon>Hymenobacteraceae</taxon>
        <taxon>Hymenobacter</taxon>
    </lineage>
</organism>
<protein>
    <submittedName>
        <fullName evidence="2">Uncharacterized protein</fullName>
    </submittedName>
</protein>
<reference evidence="2 3" key="1">
    <citation type="submission" date="2020-08" db="EMBL/GenBank/DDBJ databases">
        <title>Genome sequence of Hymenobacter qilianensis JCM 19763T.</title>
        <authorList>
            <person name="Hyun D.-W."/>
            <person name="Bae J.-W."/>
        </authorList>
    </citation>
    <scope>NUCLEOTIDE SEQUENCE [LARGE SCALE GENOMIC DNA]</scope>
    <source>
        <strain evidence="2 3">JCM 19763</strain>
    </source>
</reference>
<dbReference type="KEGG" id="hqi:H9L05_02120"/>
<keyword evidence="3" id="KW-1185">Reference proteome</keyword>
<sequence length="112" mass="12668">MRTSTAILSTALFTLFLTSCQQQADDQLSPQPKADPTEALTTQQLDSQILSRLRETGRFDWNQASEHFVWSALTRSDYVLSVGYKPAGFVGELPPMLPRRRLGKPPVRRCWS</sequence>
<dbReference type="RefSeq" id="WP_187732838.1">
    <property type="nucleotide sequence ID" value="NZ_CP060784.1"/>
</dbReference>
<feature type="chain" id="PRO_5028976223" evidence="1">
    <location>
        <begin position="25"/>
        <end position="112"/>
    </location>
</feature>
<feature type="signal peptide" evidence="1">
    <location>
        <begin position="1"/>
        <end position="24"/>
    </location>
</feature>
<name>A0A7H0GWB9_9BACT</name>
<proteinExistence type="predicted"/>
<evidence type="ECO:0000313" key="3">
    <source>
        <dbReference type="Proteomes" id="UP000516093"/>
    </source>
</evidence>
<dbReference type="Proteomes" id="UP000516093">
    <property type="component" value="Chromosome"/>
</dbReference>
<evidence type="ECO:0000313" key="2">
    <source>
        <dbReference type="EMBL" id="QNP52585.1"/>
    </source>
</evidence>
<accession>A0A7H0GWB9</accession>